<gene>
    <name evidence="1" type="ORF">SKL01_17190</name>
</gene>
<dbReference type="EMBL" id="BKAQ01000014">
    <property type="protein sequence ID" value="GEP82541.1"/>
    <property type="molecule type" value="Genomic_DNA"/>
</dbReference>
<organism evidence="1 2">
    <name type="scientific">Staphylococcus kloosii</name>
    <dbReference type="NCBI Taxonomy" id="29384"/>
    <lineage>
        <taxon>Bacteria</taxon>
        <taxon>Bacillati</taxon>
        <taxon>Bacillota</taxon>
        <taxon>Bacilli</taxon>
        <taxon>Bacillales</taxon>
        <taxon>Staphylococcaceae</taxon>
        <taxon>Staphylococcus</taxon>
    </lineage>
</organism>
<dbReference type="Proteomes" id="UP000321040">
    <property type="component" value="Unassembled WGS sequence"/>
</dbReference>
<evidence type="ECO:0000313" key="1">
    <source>
        <dbReference type="EMBL" id="GEP82541.1"/>
    </source>
</evidence>
<name>A0ABQ0XM83_9STAP</name>
<dbReference type="RefSeq" id="WP_159031770.1">
    <property type="nucleotide sequence ID" value="NZ_BKAQ01000014.1"/>
</dbReference>
<reference evidence="1 2" key="1">
    <citation type="submission" date="2019-07" db="EMBL/GenBank/DDBJ databases">
        <title>Whole genome shotgun sequence of Staphylococcus kloosii NBRC 109624.</title>
        <authorList>
            <person name="Hosoyama A."/>
            <person name="Uohara A."/>
            <person name="Ohji S."/>
            <person name="Ichikawa N."/>
        </authorList>
    </citation>
    <scope>NUCLEOTIDE SEQUENCE [LARGE SCALE GENOMIC DNA]</scope>
    <source>
        <strain evidence="1 2">NBRC 109624</strain>
    </source>
</reference>
<proteinExistence type="predicted"/>
<keyword evidence="2" id="KW-1185">Reference proteome</keyword>
<sequence length="50" mass="5673">MTEEIEVTVTQPLTELQLTKDSSVQAIPLTNEAYKAQVNTLDKYYNGRDI</sequence>
<evidence type="ECO:0000313" key="2">
    <source>
        <dbReference type="Proteomes" id="UP000321040"/>
    </source>
</evidence>
<accession>A0ABQ0XM83</accession>
<comment type="caution">
    <text evidence="1">The sequence shown here is derived from an EMBL/GenBank/DDBJ whole genome shotgun (WGS) entry which is preliminary data.</text>
</comment>
<protein>
    <submittedName>
        <fullName evidence="1">Uncharacterized protein</fullName>
    </submittedName>
</protein>
<dbReference type="GeneID" id="69906304"/>